<organism evidence="5">
    <name type="scientific">Selaginella moellendorffii</name>
    <name type="common">Spikemoss</name>
    <dbReference type="NCBI Taxonomy" id="88036"/>
    <lineage>
        <taxon>Eukaryota</taxon>
        <taxon>Viridiplantae</taxon>
        <taxon>Streptophyta</taxon>
        <taxon>Embryophyta</taxon>
        <taxon>Tracheophyta</taxon>
        <taxon>Lycopodiopsida</taxon>
        <taxon>Selaginellales</taxon>
        <taxon>Selaginellaceae</taxon>
        <taxon>Selaginella</taxon>
    </lineage>
</organism>
<dbReference type="FunCoup" id="D8QVE7">
    <property type="interactions" value="147"/>
</dbReference>
<dbReference type="eggNOG" id="KOG4742">
    <property type="taxonomic scope" value="Eukaryota"/>
</dbReference>
<dbReference type="OMA" id="CATWRAN"/>
<dbReference type="Pfam" id="PF00967">
    <property type="entry name" value="Barwin"/>
    <property type="match status" value="1"/>
</dbReference>
<reference evidence="4 5" key="1">
    <citation type="journal article" date="2011" name="Science">
        <title>The Selaginella genome identifies genetic changes associated with the evolution of vascular plants.</title>
        <authorList>
            <person name="Banks J.A."/>
            <person name="Nishiyama T."/>
            <person name="Hasebe M."/>
            <person name="Bowman J.L."/>
            <person name="Gribskov M."/>
            <person name="dePamphilis C."/>
            <person name="Albert V.A."/>
            <person name="Aono N."/>
            <person name="Aoyama T."/>
            <person name="Ambrose B.A."/>
            <person name="Ashton N.W."/>
            <person name="Axtell M.J."/>
            <person name="Barker E."/>
            <person name="Barker M.S."/>
            <person name="Bennetzen J.L."/>
            <person name="Bonawitz N.D."/>
            <person name="Chapple C."/>
            <person name="Cheng C."/>
            <person name="Correa L.G."/>
            <person name="Dacre M."/>
            <person name="DeBarry J."/>
            <person name="Dreyer I."/>
            <person name="Elias M."/>
            <person name="Engstrom E.M."/>
            <person name="Estelle M."/>
            <person name="Feng L."/>
            <person name="Finet C."/>
            <person name="Floyd S.K."/>
            <person name="Frommer W.B."/>
            <person name="Fujita T."/>
            <person name="Gramzow L."/>
            <person name="Gutensohn M."/>
            <person name="Harholt J."/>
            <person name="Hattori M."/>
            <person name="Heyl A."/>
            <person name="Hirai T."/>
            <person name="Hiwatashi Y."/>
            <person name="Ishikawa M."/>
            <person name="Iwata M."/>
            <person name="Karol K.G."/>
            <person name="Koehler B."/>
            <person name="Kolukisaoglu U."/>
            <person name="Kubo M."/>
            <person name="Kurata T."/>
            <person name="Lalonde S."/>
            <person name="Li K."/>
            <person name="Li Y."/>
            <person name="Litt A."/>
            <person name="Lyons E."/>
            <person name="Manning G."/>
            <person name="Maruyama T."/>
            <person name="Michael T.P."/>
            <person name="Mikami K."/>
            <person name="Miyazaki S."/>
            <person name="Morinaga S."/>
            <person name="Murata T."/>
            <person name="Mueller-Roeber B."/>
            <person name="Nelson D.R."/>
            <person name="Obara M."/>
            <person name="Oguri Y."/>
            <person name="Olmstead R.G."/>
            <person name="Onodera N."/>
            <person name="Petersen B.L."/>
            <person name="Pils B."/>
            <person name="Prigge M."/>
            <person name="Rensing S.A."/>
            <person name="Riano-Pachon D.M."/>
            <person name="Roberts A.W."/>
            <person name="Sato Y."/>
            <person name="Scheller H.V."/>
            <person name="Schulz B."/>
            <person name="Schulz C."/>
            <person name="Shakirov E.V."/>
            <person name="Shibagaki N."/>
            <person name="Shinohara N."/>
            <person name="Shippen D.E."/>
            <person name="Soerensen I."/>
            <person name="Sotooka R."/>
            <person name="Sugimoto N."/>
            <person name="Sugita M."/>
            <person name="Sumikawa N."/>
            <person name="Tanurdzic M."/>
            <person name="Theissen G."/>
            <person name="Ulvskov P."/>
            <person name="Wakazuki S."/>
            <person name="Weng J.K."/>
            <person name="Willats W.W."/>
            <person name="Wipf D."/>
            <person name="Wolf P.G."/>
            <person name="Yang L."/>
            <person name="Zimmer A.D."/>
            <person name="Zhu Q."/>
            <person name="Mitros T."/>
            <person name="Hellsten U."/>
            <person name="Loque D."/>
            <person name="Otillar R."/>
            <person name="Salamov A."/>
            <person name="Schmutz J."/>
            <person name="Shapiro H."/>
            <person name="Lindquist E."/>
            <person name="Lucas S."/>
            <person name="Rokhsar D."/>
            <person name="Grigoriev I.V."/>
        </authorList>
    </citation>
    <scope>NUCLEOTIDE SEQUENCE [LARGE SCALE GENOMIC DNA]</scope>
</reference>
<protein>
    <recommendedName>
        <fullName evidence="3">Barwin domain-containing protein</fullName>
    </recommendedName>
</protein>
<dbReference type="InterPro" id="IPR044301">
    <property type="entry name" value="PR4"/>
</dbReference>
<dbReference type="KEGG" id="smo:SELMODRAFT_78171"/>
<evidence type="ECO:0000256" key="1">
    <source>
        <dbReference type="ARBA" id="ARBA00023157"/>
    </source>
</evidence>
<sequence length="140" mass="15216">MAALSSHFLEAILFLSLFLLAPRGQAQVYTTYNQYDPAAKNYQLDGLYCATYSAHQPLSWRSQYKWTAMDASLGMGPQMCGQCLEVVTNTATGAHVVVRVLDQSSNGGLDLETDAFNTIDTDGGGYASGHLYTSYTSFSC</sequence>
<dbReference type="SUPFAM" id="SSF50685">
    <property type="entry name" value="Barwin-like endoglucanases"/>
    <property type="match status" value="1"/>
</dbReference>
<dbReference type="InParanoid" id="D8QVE7"/>
<feature type="domain" description="Barwin" evidence="3">
    <location>
        <begin position="23"/>
        <end position="140"/>
    </location>
</feature>
<evidence type="ECO:0000259" key="3">
    <source>
        <dbReference type="PROSITE" id="PS51174"/>
    </source>
</evidence>
<name>D8QVE7_SELML</name>
<accession>D8QVE7</accession>
<dbReference type="Gramene" id="EFJ36444">
    <property type="protein sequence ID" value="EFJ36444"/>
    <property type="gene ID" value="SELMODRAFT_78171"/>
</dbReference>
<dbReference type="InterPro" id="IPR001153">
    <property type="entry name" value="Barwin_dom"/>
</dbReference>
<dbReference type="PANTHER" id="PTHR46351">
    <property type="entry name" value="WOUND-INDUCED PROTEIN WIN2"/>
    <property type="match status" value="1"/>
</dbReference>
<dbReference type="PROSITE" id="PS51174">
    <property type="entry name" value="BARWIN_3"/>
    <property type="match status" value="1"/>
</dbReference>
<dbReference type="InterPro" id="IPR036908">
    <property type="entry name" value="RlpA-like_sf"/>
</dbReference>
<dbReference type="HOGENOM" id="CLU_117368_0_0_1"/>
<evidence type="ECO:0000256" key="2">
    <source>
        <dbReference type="SAM" id="SignalP"/>
    </source>
</evidence>
<keyword evidence="2" id="KW-0732">Signal</keyword>
<dbReference type="PANTHER" id="PTHR46351:SF3">
    <property type="entry name" value="WOUND-INDUCED PROTEIN WIN2"/>
    <property type="match status" value="1"/>
</dbReference>
<dbReference type="EMBL" id="GL377567">
    <property type="protein sequence ID" value="EFJ36444.1"/>
    <property type="molecule type" value="Genomic_DNA"/>
</dbReference>
<keyword evidence="1" id="KW-1015">Disulfide bond</keyword>
<dbReference type="PRINTS" id="PR00602">
    <property type="entry name" value="BARWIN"/>
</dbReference>
<dbReference type="Gene3D" id="2.40.40.10">
    <property type="entry name" value="RlpA-like domain"/>
    <property type="match status" value="1"/>
</dbReference>
<dbReference type="GO" id="GO:0042742">
    <property type="term" value="P:defense response to bacterium"/>
    <property type="evidence" value="ECO:0007669"/>
    <property type="project" value="InterPro"/>
</dbReference>
<feature type="chain" id="PRO_5003121254" description="Barwin domain-containing protein" evidence="2">
    <location>
        <begin position="27"/>
        <end position="140"/>
    </location>
</feature>
<gene>
    <name evidence="4" type="ORF">SELMODRAFT_78171</name>
</gene>
<dbReference type="AlphaFoldDB" id="D8QVE7"/>
<dbReference type="GO" id="GO:0050832">
    <property type="term" value="P:defense response to fungus"/>
    <property type="evidence" value="ECO:0007669"/>
    <property type="project" value="InterPro"/>
</dbReference>
<feature type="signal peptide" evidence="2">
    <location>
        <begin position="1"/>
        <end position="26"/>
    </location>
</feature>
<keyword evidence="5" id="KW-1185">Reference proteome</keyword>
<evidence type="ECO:0000313" key="5">
    <source>
        <dbReference type="Proteomes" id="UP000001514"/>
    </source>
</evidence>
<dbReference type="Proteomes" id="UP000001514">
    <property type="component" value="Unassembled WGS sequence"/>
</dbReference>
<evidence type="ECO:0000313" key="4">
    <source>
        <dbReference type="EMBL" id="EFJ36444.1"/>
    </source>
</evidence>
<proteinExistence type="predicted"/>
<dbReference type="GO" id="GO:0004540">
    <property type="term" value="F:RNA nuclease activity"/>
    <property type="evidence" value="ECO:0007669"/>
    <property type="project" value="InterPro"/>
</dbReference>